<gene>
    <name evidence="4" type="ORF">BO71DRAFT_403797</name>
</gene>
<evidence type="ECO:0000256" key="1">
    <source>
        <dbReference type="SAM" id="Phobius"/>
    </source>
</evidence>
<feature type="transmembrane region" description="Helical" evidence="1">
    <location>
        <begin position="252"/>
        <end position="277"/>
    </location>
</feature>
<dbReference type="EMBL" id="KZ826086">
    <property type="protein sequence ID" value="PYH88503.1"/>
    <property type="molecule type" value="Genomic_DNA"/>
</dbReference>
<organism evidence="4 5">
    <name type="scientific">Aspergillus ellipticus CBS 707.79</name>
    <dbReference type="NCBI Taxonomy" id="1448320"/>
    <lineage>
        <taxon>Eukaryota</taxon>
        <taxon>Fungi</taxon>
        <taxon>Dikarya</taxon>
        <taxon>Ascomycota</taxon>
        <taxon>Pezizomycotina</taxon>
        <taxon>Eurotiomycetes</taxon>
        <taxon>Eurotiomycetidae</taxon>
        <taxon>Eurotiales</taxon>
        <taxon>Aspergillaceae</taxon>
        <taxon>Aspergillus</taxon>
        <taxon>Aspergillus subgen. Circumdati</taxon>
    </lineage>
</organism>
<keyword evidence="2" id="KW-0732">Signal</keyword>
<feature type="chain" id="PRO_5016409409" description="DUF7136 domain-containing protein" evidence="2">
    <location>
        <begin position="22"/>
        <end position="278"/>
    </location>
</feature>
<name>A0A319DBT4_9EURO</name>
<dbReference type="AlphaFoldDB" id="A0A319DBT4"/>
<evidence type="ECO:0000259" key="3">
    <source>
        <dbReference type="Pfam" id="PF23584"/>
    </source>
</evidence>
<dbReference type="InterPro" id="IPR055560">
    <property type="entry name" value="DUF7136"/>
</dbReference>
<feature type="signal peptide" evidence="2">
    <location>
        <begin position="1"/>
        <end position="21"/>
    </location>
</feature>
<proteinExistence type="predicted"/>
<protein>
    <recommendedName>
        <fullName evidence="3">DUF7136 domain-containing protein</fullName>
    </recommendedName>
</protein>
<reference evidence="4 5" key="1">
    <citation type="submission" date="2018-02" db="EMBL/GenBank/DDBJ databases">
        <title>The genomes of Aspergillus section Nigri reveals drivers in fungal speciation.</title>
        <authorList>
            <consortium name="DOE Joint Genome Institute"/>
            <person name="Vesth T.C."/>
            <person name="Nybo J."/>
            <person name="Theobald S."/>
            <person name="Brandl J."/>
            <person name="Frisvad J.C."/>
            <person name="Nielsen K.F."/>
            <person name="Lyhne E.K."/>
            <person name="Kogle M.E."/>
            <person name="Kuo A."/>
            <person name="Riley R."/>
            <person name="Clum A."/>
            <person name="Nolan M."/>
            <person name="Lipzen A."/>
            <person name="Salamov A."/>
            <person name="Henrissat B."/>
            <person name="Wiebenga A."/>
            <person name="De vries R.P."/>
            <person name="Grigoriev I.V."/>
            <person name="Mortensen U.H."/>
            <person name="Andersen M.R."/>
            <person name="Baker S.E."/>
        </authorList>
    </citation>
    <scope>NUCLEOTIDE SEQUENCE [LARGE SCALE GENOMIC DNA]</scope>
    <source>
        <strain evidence="4 5">CBS 707.79</strain>
    </source>
</reference>
<dbReference type="Proteomes" id="UP000247810">
    <property type="component" value="Unassembled WGS sequence"/>
</dbReference>
<sequence length="278" mass="29367">MNHLRFLAWSALMAKSMLATASPATSNSGTLEVDLIFPRNETYSPEGLMPIVFAVRNPVLTQVASAGITWSLWEGDNLTSPGSMTDAFLPLMPWDDQVNSTSSEPSFITRLINTTLYPDGIWTFSWTLALYNCSAHWQDPDTNLIVANNNITFTVSKSGQAPDLVAATSSEACGATVGYAYDIRGSRGMCALIGPNVTANPCSVSINSSTAASIMADATAFACSPLGFEYEPNVTCPIKGKKSSNAAGLSPMAAAAVAAAGWTWLSLLTLVTALNYLG</sequence>
<keyword evidence="1" id="KW-0472">Membrane</keyword>
<keyword evidence="5" id="KW-1185">Reference proteome</keyword>
<evidence type="ECO:0000313" key="5">
    <source>
        <dbReference type="Proteomes" id="UP000247810"/>
    </source>
</evidence>
<keyword evidence="1" id="KW-1133">Transmembrane helix</keyword>
<evidence type="ECO:0000256" key="2">
    <source>
        <dbReference type="SAM" id="SignalP"/>
    </source>
</evidence>
<accession>A0A319DBT4</accession>
<dbReference type="Pfam" id="PF23584">
    <property type="entry name" value="DUF7136"/>
    <property type="match status" value="1"/>
</dbReference>
<keyword evidence="1" id="KW-0812">Transmembrane</keyword>
<evidence type="ECO:0000313" key="4">
    <source>
        <dbReference type="EMBL" id="PYH88503.1"/>
    </source>
</evidence>
<dbReference type="OrthoDB" id="4490227at2759"/>
<dbReference type="VEuPathDB" id="FungiDB:BO71DRAFT_403797"/>
<feature type="domain" description="DUF7136" evidence="3">
    <location>
        <begin position="27"/>
        <end position="236"/>
    </location>
</feature>